<feature type="compositionally biased region" description="Acidic residues" evidence="1">
    <location>
        <begin position="126"/>
        <end position="135"/>
    </location>
</feature>
<sequence>METLDEMKNFILHTMGVVSRKYVRRIAYMLLDILPFLEYKFKLFWLEGDVHVRAMFNLHRRYGPRQVMKLLVKTHDVNSSEAGPSSSRACPVGPIAAPLLRIATPDMSMELDSGSDDGSDRKYVGETEESTDSFDEADHFHTLNLDDMEEEVRDGGRGNDYLNLDGREEFRVGH</sequence>
<comment type="caution">
    <text evidence="2">The sequence shown here is derived from an EMBL/GenBank/DDBJ whole genome shotgun (WGS) entry which is preliminary data.</text>
</comment>
<evidence type="ECO:0000313" key="2">
    <source>
        <dbReference type="EMBL" id="MED6176582.1"/>
    </source>
</evidence>
<gene>
    <name evidence="2" type="ORF">PIB30_089624</name>
</gene>
<keyword evidence="3" id="KW-1185">Reference proteome</keyword>
<feature type="compositionally biased region" description="Basic and acidic residues" evidence="1">
    <location>
        <begin position="165"/>
        <end position="174"/>
    </location>
</feature>
<feature type="region of interest" description="Disordered" evidence="1">
    <location>
        <begin position="110"/>
        <end position="174"/>
    </location>
</feature>
<reference evidence="2 3" key="1">
    <citation type="journal article" date="2023" name="Plants (Basel)">
        <title>Bridging the Gap: Combining Genomics and Transcriptomics Approaches to Understand Stylosanthes scabra, an Orphan Legume from the Brazilian Caatinga.</title>
        <authorList>
            <person name="Ferreira-Neto J.R.C."/>
            <person name="da Silva M.D."/>
            <person name="Binneck E."/>
            <person name="de Melo N.F."/>
            <person name="da Silva R.H."/>
            <person name="de Melo A.L.T.M."/>
            <person name="Pandolfi V."/>
            <person name="Bustamante F.O."/>
            <person name="Brasileiro-Vidal A.C."/>
            <person name="Benko-Iseppon A.M."/>
        </authorList>
    </citation>
    <scope>NUCLEOTIDE SEQUENCE [LARGE SCALE GENOMIC DNA]</scope>
    <source>
        <tissue evidence="2">Leaves</tissue>
    </source>
</reference>
<dbReference type="EMBL" id="JASCZI010152721">
    <property type="protein sequence ID" value="MED6176582.1"/>
    <property type="molecule type" value="Genomic_DNA"/>
</dbReference>
<protein>
    <submittedName>
        <fullName evidence="2">Uncharacterized protein</fullName>
    </submittedName>
</protein>
<evidence type="ECO:0000313" key="3">
    <source>
        <dbReference type="Proteomes" id="UP001341840"/>
    </source>
</evidence>
<organism evidence="2 3">
    <name type="scientific">Stylosanthes scabra</name>
    <dbReference type="NCBI Taxonomy" id="79078"/>
    <lineage>
        <taxon>Eukaryota</taxon>
        <taxon>Viridiplantae</taxon>
        <taxon>Streptophyta</taxon>
        <taxon>Embryophyta</taxon>
        <taxon>Tracheophyta</taxon>
        <taxon>Spermatophyta</taxon>
        <taxon>Magnoliopsida</taxon>
        <taxon>eudicotyledons</taxon>
        <taxon>Gunneridae</taxon>
        <taxon>Pentapetalae</taxon>
        <taxon>rosids</taxon>
        <taxon>fabids</taxon>
        <taxon>Fabales</taxon>
        <taxon>Fabaceae</taxon>
        <taxon>Papilionoideae</taxon>
        <taxon>50 kb inversion clade</taxon>
        <taxon>dalbergioids sensu lato</taxon>
        <taxon>Dalbergieae</taxon>
        <taxon>Pterocarpus clade</taxon>
        <taxon>Stylosanthes</taxon>
    </lineage>
</organism>
<name>A0ABU6VT69_9FABA</name>
<evidence type="ECO:0000256" key="1">
    <source>
        <dbReference type="SAM" id="MobiDB-lite"/>
    </source>
</evidence>
<accession>A0ABU6VT69</accession>
<dbReference type="Proteomes" id="UP001341840">
    <property type="component" value="Unassembled WGS sequence"/>
</dbReference>
<proteinExistence type="predicted"/>